<dbReference type="InterPro" id="IPR036388">
    <property type="entry name" value="WH-like_DNA-bd_sf"/>
</dbReference>
<dbReference type="CDD" id="cd07722">
    <property type="entry name" value="LACTB2-like_MBL-fold"/>
    <property type="match status" value="1"/>
</dbReference>
<dbReference type="InterPro" id="IPR047921">
    <property type="entry name" value="LACTB2-like_MBL-fold"/>
</dbReference>
<dbReference type="SMART" id="SM00849">
    <property type="entry name" value="Lactamase_B"/>
    <property type="match status" value="1"/>
</dbReference>
<keyword evidence="2" id="KW-0479">Metal-binding</keyword>
<dbReference type="FunFam" id="3.60.15.10:FF:000017">
    <property type="entry name" value="Lactamase beta 2"/>
    <property type="match status" value="1"/>
</dbReference>
<reference evidence="9" key="1">
    <citation type="journal article" date="2020" name="PLoS Negl. Trop. Dis.">
        <title>High-quality nuclear genome for Sarcoptes scabiei-A critical resource for a neglected parasite.</title>
        <authorList>
            <person name="Korhonen P.K."/>
            <person name="Gasser R.B."/>
            <person name="Ma G."/>
            <person name="Wang T."/>
            <person name="Stroehlein A.J."/>
            <person name="Young N.D."/>
            <person name="Ang C.S."/>
            <person name="Fernando D.D."/>
            <person name="Lu H.C."/>
            <person name="Taylor S."/>
            <person name="Reynolds S.L."/>
            <person name="Mofiz E."/>
            <person name="Najaraj S.H."/>
            <person name="Gowda H."/>
            <person name="Madugundu A."/>
            <person name="Renuse S."/>
            <person name="Holt D."/>
            <person name="Pandey A."/>
            <person name="Papenfuss A.T."/>
            <person name="Fischer K."/>
        </authorList>
    </citation>
    <scope>NUCLEOTIDE SEQUENCE [LARGE SCALE GENOMIC DNA]</scope>
</reference>
<evidence type="ECO:0000313" key="8">
    <source>
        <dbReference type="EnsemblMetazoa" id="KAF7494326.1"/>
    </source>
</evidence>
<dbReference type="GO" id="GO:0004521">
    <property type="term" value="F:RNA endonuclease activity"/>
    <property type="evidence" value="ECO:0007669"/>
    <property type="project" value="TreeGrafter"/>
</dbReference>
<keyword evidence="3" id="KW-0378">Hydrolase</keyword>
<dbReference type="GO" id="GO:0016787">
    <property type="term" value="F:hydrolase activity"/>
    <property type="evidence" value="ECO:0007669"/>
    <property type="project" value="UniProtKB-KW"/>
</dbReference>
<dbReference type="Gene3D" id="3.60.15.10">
    <property type="entry name" value="Ribonuclease Z/Hydroxyacylglutathione hydrolase-like"/>
    <property type="match status" value="1"/>
</dbReference>
<dbReference type="InterPro" id="IPR001279">
    <property type="entry name" value="Metallo-B-lactamas"/>
</dbReference>
<dbReference type="EnsemblMetazoa" id="SSS_7853s_mrna">
    <property type="protein sequence ID" value="KAF7494326.1"/>
    <property type="gene ID" value="SSS_7853"/>
</dbReference>
<gene>
    <name evidence="7" type="ORF">SSS_7853</name>
</gene>
<evidence type="ECO:0000256" key="1">
    <source>
        <dbReference type="ARBA" id="ARBA00006759"/>
    </source>
</evidence>
<name>A0A834VEX2_SARSC</name>
<dbReference type="InterPro" id="IPR036866">
    <property type="entry name" value="RibonucZ/Hydroxyglut_hydro"/>
</dbReference>
<dbReference type="Proteomes" id="UP000070412">
    <property type="component" value="Unassembled WGS sequence"/>
</dbReference>
<dbReference type="SUPFAM" id="SSF56281">
    <property type="entry name" value="Metallo-hydrolase/oxidoreductase"/>
    <property type="match status" value="1"/>
</dbReference>
<dbReference type="PANTHER" id="PTHR23131:SF0">
    <property type="entry name" value="ENDORIBONUCLEASE LACTB2"/>
    <property type="match status" value="1"/>
</dbReference>
<dbReference type="GO" id="GO:0005759">
    <property type="term" value="C:mitochondrial matrix"/>
    <property type="evidence" value="ECO:0007669"/>
    <property type="project" value="TreeGrafter"/>
</dbReference>
<dbReference type="OrthoDB" id="17458at2759"/>
<dbReference type="InterPro" id="IPR041516">
    <property type="entry name" value="LACTB2_WH"/>
</dbReference>
<keyword evidence="4" id="KW-0862">Zinc</keyword>
<dbReference type="PANTHER" id="PTHR23131">
    <property type="entry name" value="ENDORIBONUCLEASE LACTB2"/>
    <property type="match status" value="1"/>
</dbReference>
<dbReference type="GO" id="GO:0031123">
    <property type="term" value="P:RNA 3'-end processing"/>
    <property type="evidence" value="ECO:0007669"/>
    <property type="project" value="UniProtKB-ARBA"/>
</dbReference>
<protein>
    <recommendedName>
        <fullName evidence="5">Beta-lactamase-like protein 2 homolog</fullName>
    </recommendedName>
</protein>
<evidence type="ECO:0000313" key="9">
    <source>
        <dbReference type="Proteomes" id="UP000070412"/>
    </source>
</evidence>
<evidence type="ECO:0000256" key="3">
    <source>
        <dbReference type="ARBA" id="ARBA00022801"/>
    </source>
</evidence>
<dbReference type="GO" id="GO:0046872">
    <property type="term" value="F:metal ion binding"/>
    <property type="evidence" value="ECO:0007669"/>
    <property type="project" value="UniProtKB-KW"/>
</dbReference>
<evidence type="ECO:0000256" key="4">
    <source>
        <dbReference type="ARBA" id="ARBA00022833"/>
    </source>
</evidence>
<accession>A0A834VEX2</accession>
<dbReference type="Pfam" id="PF17778">
    <property type="entry name" value="WHD_BLACT"/>
    <property type="match status" value="1"/>
</dbReference>
<evidence type="ECO:0000313" key="7">
    <source>
        <dbReference type="EMBL" id="KAF7494326.1"/>
    </source>
</evidence>
<dbReference type="Pfam" id="PF00753">
    <property type="entry name" value="Lactamase_B"/>
    <property type="match status" value="1"/>
</dbReference>
<reference evidence="8" key="3">
    <citation type="submission" date="2022-06" db="UniProtKB">
        <authorList>
            <consortium name="EnsemblMetazoa"/>
        </authorList>
    </citation>
    <scope>IDENTIFICATION</scope>
</reference>
<organism evidence="7">
    <name type="scientific">Sarcoptes scabiei</name>
    <name type="common">Itch mite</name>
    <name type="synonym">Acarus scabiei</name>
    <dbReference type="NCBI Taxonomy" id="52283"/>
    <lineage>
        <taxon>Eukaryota</taxon>
        <taxon>Metazoa</taxon>
        <taxon>Ecdysozoa</taxon>
        <taxon>Arthropoda</taxon>
        <taxon>Chelicerata</taxon>
        <taxon>Arachnida</taxon>
        <taxon>Acari</taxon>
        <taxon>Acariformes</taxon>
        <taxon>Sarcoptiformes</taxon>
        <taxon>Astigmata</taxon>
        <taxon>Psoroptidia</taxon>
        <taxon>Sarcoptoidea</taxon>
        <taxon>Sarcoptidae</taxon>
        <taxon>Sarcoptinae</taxon>
        <taxon>Sarcoptes</taxon>
    </lineage>
</organism>
<feature type="domain" description="Metallo-beta-lactamase" evidence="6">
    <location>
        <begin position="30"/>
        <end position="197"/>
    </location>
</feature>
<dbReference type="InterPro" id="IPR050662">
    <property type="entry name" value="Sec-metab_biosynth-thioest"/>
</dbReference>
<dbReference type="EMBL" id="WVUK01000053">
    <property type="protein sequence ID" value="KAF7494326.1"/>
    <property type="molecule type" value="Genomic_DNA"/>
</dbReference>
<reference evidence="7" key="2">
    <citation type="submission" date="2020-01" db="EMBL/GenBank/DDBJ databases">
        <authorList>
            <person name="Korhonen P.K.K."/>
            <person name="Guangxu M.G."/>
            <person name="Wang T.W."/>
            <person name="Stroehlein A.J.S."/>
            <person name="Young N.D."/>
            <person name="Ang C.-S.A."/>
            <person name="Fernando D.W.F."/>
            <person name="Lu H.L."/>
            <person name="Taylor S.T."/>
            <person name="Ehtesham M.E.M."/>
            <person name="Najaraj S.H.N."/>
            <person name="Harsha G.H.G."/>
            <person name="Madugundu A.M."/>
            <person name="Renuse S.R."/>
            <person name="Holt D.H."/>
            <person name="Pandey A.P."/>
            <person name="Papenfuss A.P."/>
            <person name="Gasser R.B.G."/>
            <person name="Fischer K.F."/>
        </authorList>
    </citation>
    <scope>NUCLEOTIDE SEQUENCE</scope>
    <source>
        <strain evidence="7">SSS_KF_BRIS2020</strain>
    </source>
</reference>
<evidence type="ECO:0000256" key="2">
    <source>
        <dbReference type="ARBA" id="ARBA00022723"/>
    </source>
</evidence>
<dbReference type="GO" id="GO:0003727">
    <property type="term" value="F:single-stranded RNA binding"/>
    <property type="evidence" value="ECO:0007669"/>
    <property type="project" value="TreeGrafter"/>
</dbReference>
<comment type="similarity">
    <text evidence="1">Belongs to the metallo-beta-lactamase superfamily. Glyoxalase II family.</text>
</comment>
<proteinExistence type="inferred from homology"/>
<keyword evidence="9" id="KW-1185">Reference proteome</keyword>
<dbReference type="AlphaFoldDB" id="A0A834VEX2"/>
<evidence type="ECO:0000256" key="5">
    <source>
        <dbReference type="ARBA" id="ARBA00069358"/>
    </source>
</evidence>
<sequence>MSSIIPKISNLSNRVIRVLGCNPGHYTLQGTNTYILGTGKRRLLIDCGEQNVPEYIQNLKKVLEDNLISLQKIILTHWHPDHVGGTKDILNEAAEKDCKVYKFYDAEHDESIKRDDYEFTYLEDNDEVSVEGANLKVFHTPGHSKDHLVIYLQEEKSLFSGDCILGEGTVVFEDLVTYLKSLSRISSIDPKKLYPGHGPVVEDPQAKIAEYVSKRMERENQILEVLNRYQDRYITLTEMVSIIYPNLPKALRFGAQWNVLQHLDKLASESKVLKQDCDDHVATYKLLK</sequence>
<dbReference type="Gene3D" id="1.10.10.10">
    <property type="entry name" value="Winged helix-like DNA-binding domain superfamily/Winged helix DNA-binding domain"/>
    <property type="match status" value="1"/>
</dbReference>
<evidence type="ECO:0000259" key="6">
    <source>
        <dbReference type="SMART" id="SM00849"/>
    </source>
</evidence>